<evidence type="ECO:0000256" key="3">
    <source>
        <dbReference type="SAM" id="SignalP"/>
    </source>
</evidence>
<reference evidence="5" key="1">
    <citation type="journal article" date="2019" name="Int. J. Syst. Evol. Microbiol.">
        <title>The Global Catalogue of Microorganisms (GCM) 10K type strain sequencing project: providing services to taxonomists for standard genome sequencing and annotation.</title>
        <authorList>
            <consortium name="The Broad Institute Genomics Platform"/>
            <consortium name="The Broad Institute Genome Sequencing Center for Infectious Disease"/>
            <person name="Wu L."/>
            <person name="Ma J."/>
        </authorList>
    </citation>
    <scope>NUCLEOTIDE SEQUENCE [LARGE SCALE GENOMIC DNA]</scope>
    <source>
        <strain evidence="5">JCM 13250</strain>
    </source>
</reference>
<organism evidence="4 5">
    <name type="scientific">Luedemannella flava</name>
    <dbReference type="NCBI Taxonomy" id="349316"/>
    <lineage>
        <taxon>Bacteria</taxon>
        <taxon>Bacillati</taxon>
        <taxon>Actinomycetota</taxon>
        <taxon>Actinomycetes</taxon>
        <taxon>Micromonosporales</taxon>
        <taxon>Micromonosporaceae</taxon>
        <taxon>Luedemannella</taxon>
    </lineage>
</organism>
<comment type="caution">
    <text evidence="4">The sequence shown here is derived from an EMBL/GenBank/DDBJ whole genome shotgun (WGS) entry which is preliminary data.</text>
</comment>
<protein>
    <recommendedName>
        <fullName evidence="6">LPXTG cell wall anchor domain-containing protein</fullName>
    </recommendedName>
</protein>
<feature type="signal peptide" evidence="3">
    <location>
        <begin position="1"/>
        <end position="32"/>
    </location>
</feature>
<evidence type="ECO:0000256" key="2">
    <source>
        <dbReference type="SAM" id="Phobius"/>
    </source>
</evidence>
<feature type="transmembrane region" description="Helical" evidence="2">
    <location>
        <begin position="493"/>
        <end position="513"/>
    </location>
</feature>
<proteinExistence type="predicted"/>
<feature type="compositionally biased region" description="Low complexity" evidence="1">
    <location>
        <begin position="463"/>
        <end position="480"/>
    </location>
</feature>
<evidence type="ECO:0000256" key="1">
    <source>
        <dbReference type="SAM" id="MobiDB-lite"/>
    </source>
</evidence>
<evidence type="ECO:0000313" key="5">
    <source>
        <dbReference type="Proteomes" id="UP001500218"/>
    </source>
</evidence>
<feature type="region of interest" description="Disordered" evidence="1">
    <location>
        <begin position="462"/>
        <end position="485"/>
    </location>
</feature>
<dbReference type="EMBL" id="BAAALT010000099">
    <property type="protein sequence ID" value="GAA1809444.1"/>
    <property type="molecule type" value="Genomic_DNA"/>
</dbReference>
<feature type="chain" id="PRO_5046381350" description="LPXTG cell wall anchor domain-containing protein" evidence="3">
    <location>
        <begin position="33"/>
        <end position="523"/>
    </location>
</feature>
<keyword evidence="2" id="KW-0812">Transmembrane</keyword>
<dbReference type="Proteomes" id="UP001500218">
    <property type="component" value="Unassembled WGS sequence"/>
</dbReference>
<evidence type="ECO:0000313" key="4">
    <source>
        <dbReference type="EMBL" id="GAA1809444.1"/>
    </source>
</evidence>
<sequence length="523" mass="53833">MRTSLVRAFARLGLALAVGCATLIAAAPAVQAAEKSWISVRVHGKDVVQGTAYKPFTGQIHSIGSDTHGVVLKIDARKLDPKVIDFALPTSVLGNACTTVTTGVVTCPIGTVPDGDRLSFIALAVNATHKVGPAGSFTLSLTATDELLNPAVFTQQVSVVPSTYDLGAVAADVVGPDGGPIAPGGTGELRFALYNTGDTAIKGIRLWASVERYVTFVDEIPGCTYQSSQFGNYIIWCEDPEVELGPDEAIELAEPLKVKVSTSARGPHVYQGRVGGAALIDTTRYAAGAPSKRAAFTVRPATATQQALVDGDNLDNEAAFDVHVGRNTSDFAVTASGPASGAVGQKVLVTFTLTNKGPAEDYVNFTITAPAGTVIVDGGPGPRPYCMPENPDDMQEPYDPWGETGKLFCSLDDIAPVGRTFTVKVAFKIKKAGTGEGSIIVKGYADPNAANDTATFAITGTKGTSAPASTAKPTAPATTGSAGGDLPTTGSSLTLLITGGVLLLVAGAALLVIGRVRRSRTTA</sequence>
<keyword evidence="3" id="KW-0732">Signal</keyword>
<name>A0ABP4YBP4_9ACTN</name>
<keyword evidence="2" id="KW-1133">Transmembrane helix</keyword>
<accession>A0ABP4YBP4</accession>
<dbReference type="RefSeq" id="WP_344132447.1">
    <property type="nucleotide sequence ID" value="NZ_BAAALT010000099.1"/>
</dbReference>
<evidence type="ECO:0008006" key="6">
    <source>
        <dbReference type="Google" id="ProtNLM"/>
    </source>
</evidence>
<gene>
    <name evidence="4" type="ORF">GCM10009682_33910</name>
</gene>
<keyword evidence="2" id="KW-0472">Membrane</keyword>
<keyword evidence="5" id="KW-1185">Reference proteome</keyword>